<proteinExistence type="predicted"/>
<organism evidence="1 2">
    <name type="scientific">candidate division MSBL1 archaeon SCGC-AAA382C18</name>
    <dbReference type="NCBI Taxonomy" id="1698281"/>
    <lineage>
        <taxon>Archaea</taxon>
        <taxon>Methanobacteriati</taxon>
        <taxon>Methanobacteriota</taxon>
        <taxon>candidate division MSBL1</taxon>
    </lineage>
</organism>
<accession>A0A133VKT7</accession>
<dbReference type="Proteomes" id="UP000070404">
    <property type="component" value="Unassembled WGS sequence"/>
</dbReference>
<gene>
    <name evidence="1" type="ORF">AKJ52_01050</name>
</gene>
<dbReference type="AlphaFoldDB" id="A0A133VKT7"/>
<name>A0A133VKT7_9EURY</name>
<evidence type="ECO:0000313" key="1">
    <source>
        <dbReference type="EMBL" id="KXB07051.1"/>
    </source>
</evidence>
<comment type="caution">
    <text evidence="1">The sequence shown here is derived from an EMBL/GenBank/DDBJ whole genome shotgun (WGS) entry which is preliminary data.</text>
</comment>
<sequence length="100" mass="11378">MTTSPPTKNIPDPIADPKSISGTFFNTADTPNPQFSKSIPAKITAIRKAETPKLDVILTKFSTKFSTLKIKSSMPPRKNRMYTNSFYYSKNFHWSRFKIS</sequence>
<protein>
    <submittedName>
        <fullName evidence="1">Uncharacterized protein</fullName>
    </submittedName>
</protein>
<dbReference type="EMBL" id="LHYF01000012">
    <property type="protein sequence ID" value="KXB07051.1"/>
    <property type="molecule type" value="Genomic_DNA"/>
</dbReference>
<evidence type="ECO:0000313" key="2">
    <source>
        <dbReference type="Proteomes" id="UP000070404"/>
    </source>
</evidence>
<keyword evidence="2" id="KW-1185">Reference proteome</keyword>
<reference evidence="1 2" key="1">
    <citation type="journal article" date="2016" name="Sci. Rep.">
        <title>Metabolic traits of an uncultured archaeal lineage -MSBL1- from brine pools of the Red Sea.</title>
        <authorList>
            <person name="Mwirichia R."/>
            <person name="Alam I."/>
            <person name="Rashid M."/>
            <person name="Vinu M."/>
            <person name="Ba-Alawi W."/>
            <person name="Anthony Kamau A."/>
            <person name="Kamanda Ngugi D."/>
            <person name="Goker M."/>
            <person name="Klenk H.P."/>
            <person name="Bajic V."/>
            <person name="Stingl U."/>
        </authorList>
    </citation>
    <scope>NUCLEOTIDE SEQUENCE [LARGE SCALE GENOMIC DNA]</scope>
    <source>
        <strain evidence="1">SCGC-AAA382C18</strain>
    </source>
</reference>